<dbReference type="GO" id="GO:0016020">
    <property type="term" value="C:membrane"/>
    <property type="evidence" value="ECO:0007669"/>
    <property type="project" value="UniProtKB-SubCell"/>
</dbReference>
<keyword evidence="3" id="KW-0812">Transmembrane</keyword>
<dbReference type="PANTHER" id="PTHR37042">
    <property type="entry name" value="OUTER MEMBRANE PROTEIN RV1973"/>
    <property type="match status" value="1"/>
</dbReference>
<protein>
    <recommendedName>
        <fullName evidence="6">Transmembrane protein</fullName>
    </recommendedName>
</protein>
<evidence type="ECO:0000256" key="2">
    <source>
        <dbReference type="ARBA" id="ARBA00023136"/>
    </source>
</evidence>
<keyword evidence="3" id="KW-1133">Transmembrane helix</keyword>
<evidence type="ECO:0000256" key="1">
    <source>
        <dbReference type="ARBA" id="ARBA00004370"/>
    </source>
</evidence>
<dbReference type="STRING" id="1776.BHQ18_28085"/>
<dbReference type="PANTHER" id="PTHR37042:SF4">
    <property type="entry name" value="OUTER MEMBRANE PROTEIN RV1973"/>
    <property type="match status" value="1"/>
</dbReference>
<dbReference type="AlphaFoldDB" id="A0A1E3R7V7"/>
<comment type="subcellular location">
    <subcellularLocation>
        <location evidence="1">Membrane</location>
    </subcellularLocation>
</comment>
<evidence type="ECO:0000313" key="5">
    <source>
        <dbReference type="Proteomes" id="UP000094053"/>
    </source>
</evidence>
<feature type="transmembrane region" description="Helical" evidence="3">
    <location>
        <begin position="7"/>
        <end position="27"/>
    </location>
</feature>
<comment type="caution">
    <text evidence="4">The sequence shown here is derived from an EMBL/GenBank/DDBJ whole genome shotgun (WGS) entry which is preliminary data.</text>
</comment>
<evidence type="ECO:0008006" key="6">
    <source>
        <dbReference type="Google" id="ProtNLM"/>
    </source>
</evidence>
<reference evidence="5" key="1">
    <citation type="submission" date="2016-09" db="EMBL/GenBank/DDBJ databases">
        <authorList>
            <person name="Greninger A.L."/>
            <person name="Jerome K.R."/>
            <person name="Mcnair B."/>
            <person name="Wallis C."/>
            <person name="Fang F."/>
        </authorList>
    </citation>
    <scope>NUCLEOTIDE SEQUENCE [LARGE SCALE GENOMIC DNA]</scope>
    <source>
        <strain evidence="5">M6</strain>
    </source>
</reference>
<evidence type="ECO:0000313" key="4">
    <source>
        <dbReference type="EMBL" id="ODQ85914.1"/>
    </source>
</evidence>
<sequence>MRNAWRVAAFDIAAPLAAIAALIYIGIALAWPLWWVSLCSVLCLLIVEGVIVNVVSARRDAVTVGTDDDGPGLRLGVVAVATAAVAAAVLVGYLKWTVPDRTLRNDSADVVGIASSVAEASATFTPQNPTASIDRAAALMAPDRAEAFKNEFTAVARDLTSRKVSAQASTVSAGVEAIGPGAASVAVILHATQNSPGKPSDTAVLALRVTLAKSDGRWLVEDVSPIHSR</sequence>
<gene>
    <name evidence="4" type="ORF">BHQ18_28085</name>
</gene>
<keyword evidence="5" id="KW-1185">Reference proteome</keyword>
<dbReference type="RefSeq" id="WP_069416918.1">
    <property type="nucleotide sequence ID" value="NZ_JACKUL010000025.1"/>
</dbReference>
<proteinExistence type="predicted"/>
<feature type="transmembrane region" description="Helical" evidence="3">
    <location>
        <begin position="75"/>
        <end position="96"/>
    </location>
</feature>
<accession>A0A1E3R7V7</accession>
<dbReference type="EMBL" id="MIHA01000038">
    <property type="protein sequence ID" value="ODQ85914.1"/>
    <property type="molecule type" value="Genomic_DNA"/>
</dbReference>
<dbReference type="Proteomes" id="UP000094053">
    <property type="component" value="Unassembled WGS sequence"/>
</dbReference>
<dbReference type="OrthoDB" id="4761631at2"/>
<organism evidence="4 5">
    <name type="scientific">Mycolicibacterium flavescens</name>
    <name type="common">Mycobacterium flavescens</name>
    <dbReference type="NCBI Taxonomy" id="1776"/>
    <lineage>
        <taxon>Bacteria</taxon>
        <taxon>Bacillati</taxon>
        <taxon>Actinomycetota</taxon>
        <taxon>Actinomycetes</taxon>
        <taxon>Mycobacteriales</taxon>
        <taxon>Mycobacteriaceae</taxon>
        <taxon>Mycolicibacterium</taxon>
    </lineage>
</organism>
<name>A0A1E3R7V7_MYCFV</name>
<keyword evidence="2 3" id="KW-0472">Membrane</keyword>
<feature type="transmembrane region" description="Helical" evidence="3">
    <location>
        <begin position="33"/>
        <end position="55"/>
    </location>
</feature>
<evidence type="ECO:0000256" key="3">
    <source>
        <dbReference type="SAM" id="Phobius"/>
    </source>
</evidence>